<dbReference type="RefSeq" id="WP_379764527.1">
    <property type="nucleotide sequence ID" value="NZ_JBHSXI010000001.1"/>
</dbReference>
<dbReference type="InterPro" id="IPR040624">
    <property type="entry name" value="HalOD1"/>
</dbReference>
<evidence type="ECO:0000259" key="1">
    <source>
        <dbReference type="Pfam" id="PF18545"/>
    </source>
</evidence>
<comment type="caution">
    <text evidence="2">The sequence shown here is derived from an EMBL/GenBank/DDBJ whole genome shotgun (WGS) entry which is preliminary data.</text>
</comment>
<dbReference type="Proteomes" id="UP001596333">
    <property type="component" value="Unassembled WGS sequence"/>
</dbReference>
<accession>A0ABD5UFB8</accession>
<name>A0ABD5UFB8_9EURY</name>
<sequence length="104" mass="11553">MMNIQTHWDGDVPEYTVDLDGATDQLTSYLVISSIADLTDQNPDDLESLWDTVDPDALDSFVAHADRSSTPYQLTFQYQGYTVTVADRCLRFIPNEAVSSSASI</sequence>
<evidence type="ECO:0000313" key="2">
    <source>
        <dbReference type="EMBL" id="MFC6887958.1"/>
    </source>
</evidence>
<reference evidence="2 3" key="1">
    <citation type="journal article" date="2019" name="Int. J. Syst. Evol. Microbiol.">
        <title>The Global Catalogue of Microorganisms (GCM) 10K type strain sequencing project: providing services to taxonomists for standard genome sequencing and annotation.</title>
        <authorList>
            <consortium name="The Broad Institute Genomics Platform"/>
            <consortium name="The Broad Institute Genome Sequencing Center for Infectious Disease"/>
            <person name="Wu L."/>
            <person name="Ma J."/>
        </authorList>
    </citation>
    <scope>NUCLEOTIDE SEQUENCE [LARGE SCALE GENOMIC DNA]</scope>
    <source>
        <strain evidence="2 3">Y73</strain>
    </source>
</reference>
<keyword evidence="3" id="KW-1185">Reference proteome</keyword>
<evidence type="ECO:0000313" key="3">
    <source>
        <dbReference type="Proteomes" id="UP001596333"/>
    </source>
</evidence>
<protein>
    <submittedName>
        <fullName evidence="2">HalOD1 output domain-containing protein</fullName>
    </submittedName>
</protein>
<gene>
    <name evidence="2" type="ORF">ACFQEY_02650</name>
</gene>
<feature type="domain" description="Halobacterial output" evidence="1">
    <location>
        <begin position="26"/>
        <end position="86"/>
    </location>
</feature>
<organism evidence="2 3">
    <name type="scientific">Halorubrum trueperi</name>
    <dbReference type="NCBI Taxonomy" id="2004704"/>
    <lineage>
        <taxon>Archaea</taxon>
        <taxon>Methanobacteriati</taxon>
        <taxon>Methanobacteriota</taxon>
        <taxon>Stenosarchaea group</taxon>
        <taxon>Halobacteria</taxon>
        <taxon>Halobacteriales</taxon>
        <taxon>Haloferacaceae</taxon>
        <taxon>Halorubrum</taxon>
    </lineage>
</organism>
<dbReference type="EMBL" id="JBHSXI010000001">
    <property type="protein sequence ID" value="MFC6887958.1"/>
    <property type="molecule type" value="Genomic_DNA"/>
</dbReference>
<dbReference type="AlphaFoldDB" id="A0ABD5UFB8"/>
<proteinExistence type="predicted"/>
<dbReference type="Pfam" id="PF18545">
    <property type="entry name" value="HalOD1"/>
    <property type="match status" value="1"/>
</dbReference>